<keyword evidence="1" id="KW-1188">Viral release from host cell</keyword>
<evidence type="ECO:0000313" key="3">
    <source>
        <dbReference type="EMBL" id="GGB56719.1"/>
    </source>
</evidence>
<sequence>MTAKSWVLTARPVQMPPQGDWRTWLMLGGRGAGKTRTGAEWVRFAALHGGYGRIALIAPTLGDAREVMIEGVSGLRAIAREGEMAPAYEVSRRRLVWPNGAEAHVFSAEDPDSLRGPQFDAAWCDELAAWHYGLDVWDMLQMTLRIGANPRTIATTTPRPIPLIRHLVKDSSVAISRSPTADNIEHLSPVFLEHVTSRYAGTQIGLQELNGELLDNADEALWQQCDLDRAHVSSAPERFSDIIVAVDPPASFGAEADACGIVAVGTVRAPGLREECYVLDDASVQGLTPSGWASRCVATAKSVGARRIVAESNQGGEMVRAVLSAAGADVPVVLTHANLPKLMRAGPVAALYQQGLVKHVGVFAALEEEMLSFGTRGFRGSPDRLDALVWAITAITIPAGAEPSVRAF</sequence>
<evidence type="ECO:0000259" key="2">
    <source>
        <dbReference type="Pfam" id="PF17289"/>
    </source>
</evidence>
<feature type="domain" description="Terminase large subunit gp17-like C-terminal" evidence="2">
    <location>
        <begin position="245"/>
        <end position="393"/>
    </location>
</feature>
<dbReference type="Proteomes" id="UP000628854">
    <property type="component" value="Unassembled WGS sequence"/>
</dbReference>
<comment type="caution">
    <text evidence="3">The sequence shown here is derived from an EMBL/GenBank/DDBJ whole genome shotgun (WGS) entry which is preliminary data.</text>
</comment>
<accession>A0ABQ1IZV9</accession>
<dbReference type="EMBL" id="BMKF01000001">
    <property type="protein sequence ID" value="GGB56719.1"/>
    <property type="molecule type" value="Genomic_DNA"/>
</dbReference>
<proteinExistence type="predicted"/>
<evidence type="ECO:0000256" key="1">
    <source>
        <dbReference type="ARBA" id="ARBA00022612"/>
    </source>
</evidence>
<organism evidence="3 4">
    <name type="scientific">Henriciella pelagia</name>
    <dbReference type="NCBI Taxonomy" id="1977912"/>
    <lineage>
        <taxon>Bacteria</taxon>
        <taxon>Pseudomonadati</taxon>
        <taxon>Pseudomonadota</taxon>
        <taxon>Alphaproteobacteria</taxon>
        <taxon>Hyphomonadales</taxon>
        <taxon>Hyphomonadaceae</taxon>
        <taxon>Henriciella</taxon>
    </lineage>
</organism>
<name>A0ABQ1IZV9_9PROT</name>
<reference evidence="4" key="1">
    <citation type="journal article" date="2019" name="Int. J. Syst. Evol. Microbiol.">
        <title>The Global Catalogue of Microorganisms (GCM) 10K type strain sequencing project: providing services to taxonomists for standard genome sequencing and annotation.</title>
        <authorList>
            <consortium name="The Broad Institute Genomics Platform"/>
            <consortium name="The Broad Institute Genome Sequencing Center for Infectious Disease"/>
            <person name="Wu L."/>
            <person name="Ma J."/>
        </authorList>
    </citation>
    <scope>NUCLEOTIDE SEQUENCE [LARGE SCALE GENOMIC DNA]</scope>
    <source>
        <strain evidence="4">CGMCC 1.15928</strain>
    </source>
</reference>
<dbReference type="Pfam" id="PF03237">
    <property type="entry name" value="Terminase_6N"/>
    <property type="match status" value="1"/>
</dbReference>
<dbReference type="RefSeq" id="WP_084394074.1">
    <property type="nucleotide sequence ID" value="NZ_BMKF01000001.1"/>
</dbReference>
<dbReference type="InterPro" id="IPR035421">
    <property type="entry name" value="Terminase_6C"/>
</dbReference>
<dbReference type="Gene3D" id="3.40.50.300">
    <property type="entry name" value="P-loop containing nucleotide triphosphate hydrolases"/>
    <property type="match status" value="1"/>
</dbReference>
<gene>
    <name evidence="3" type="ORF">GCM10011503_01320</name>
</gene>
<evidence type="ECO:0000313" key="4">
    <source>
        <dbReference type="Proteomes" id="UP000628854"/>
    </source>
</evidence>
<dbReference type="Pfam" id="PF17289">
    <property type="entry name" value="Terminase_6C"/>
    <property type="match status" value="1"/>
</dbReference>
<protein>
    <submittedName>
        <fullName evidence="3">DNA-packaging protein</fullName>
    </submittedName>
</protein>
<dbReference type="InterPro" id="IPR027417">
    <property type="entry name" value="P-loop_NTPase"/>
</dbReference>
<keyword evidence="4" id="KW-1185">Reference proteome</keyword>